<dbReference type="RefSeq" id="WP_188775157.1">
    <property type="nucleotide sequence ID" value="NZ_BMMB01000004.1"/>
</dbReference>
<organism evidence="1 2">
    <name type="scientific">Paenibacillus hunanensis</name>
    <dbReference type="NCBI Taxonomy" id="539262"/>
    <lineage>
        <taxon>Bacteria</taxon>
        <taxon>Bacillati</taxon>
        <taxon>Bacillota</taxon>
        <taxon>Bacilli</taxon>
        <taxon>Bacillales</taxon>
        <taxon>Paenibacillaceae</taxon>
        <taxon>Paenibacillus</taxon>
    </lineage>
</organism>
<reference evidence="1 2" key="1">
    <citation type="submission" date="2023-07" db="EMBL/GenBank/DDBJ databases">
        <title>Genomic Encyclopedia of Type Strains, Phase IV (KMG-IV): sequencing the most valuable type-strain genomes for metagenomic binning, comparative biology and taxonomic classification.</title>
        <authorList>
            <person name="Goeker M."/>
        </authorList>
    </citation>
    <scope>NUCLEOTIDE SEQUENCE [LARGE SCALE GENOMIC DNA]</scope>
    <source>
        <strain evidence="1 2">DSM 22170</strain>
    </source>
</reference>
<evidence type="ECO:0000313" key="2">
    <source>
        <dbReference type="Proteomes" id="UP001185028"/>
    </source>
</evidence>
<dbReference type="EMBL" id="JAVDQH010000015">
    <property type="protein sequence ID" value="MDR6245544.1"/>
    <property type="molecule type" value="Genomic_DNA"/>
</dbReference>
<proteinExistence type="predicted"/>
<name>A0ABU1J208_9BACL</name>
<comment type="caution">
    <text evidence="1">The sequence shown here is derived from an EMBL/GenBank/DDBJ whole genome shotgun (WGS) entry which is preliminary data.</text>
</comment>
<protein>
    <submittedName>
        <fullName evidence="1">Uncharacterized protein</fullName>
    </submittedName>
</protein>
<sequence>MDYFLLTQDWRYTDIPQLEPLSRQLPALKPEFIQPGDLQQPLGLYMQSHEDSEYLDYLDEALPLVSARMMKLWSMYEPHMSFHPVVLMNPELSLQMTYHLAFPAAVNILHEDSEWNADRTLLQHIVLDRSRLPRRKIFKIGESAKPQLVIRLDVAESILRRDMTGITLQKLEVAAPRTIYRAVQPFVE</sequence>
<dbReference type="Proteomes" id="UP001185028">
    <property type="component" value="Unassembled WGS sequence"/>
</dbReference>
<gene>
    <name evidence="1" type="ORF">JOC58_003457</name>
</gene>
<keyword evidence="2" id="KW-1185">Reference proteome</keyword>
<evidence type="ECO:0000313" key="1">
    <source>
        <dbReference type="EMBL" id="MDR6245544.1"/>
    </source>
</evidence>
<accession>A0ABU1J208</accession>